<keyword evidence="4" id="KW-0677">Repeat</keyword>
<dbReference type="GO" id="GO:0051082">
    <property type="term" value="F:unfolded protein binding"/>
    <property type="evidence" value="ECO:0007669"/>
    <property type="project" value="InterPro"/>
</dbReference>
<evidence type="ECO:0008006" key="12">
    <source>
        <dbReference type="Google" id="ProtNLM"/>
    </source>
</evidence>
<evidence type="ECO:0000259" key="9">
    <source>
        <dbReference type="PROSITE" id="PS50076"/>
    </source>
</evidence>
<dbReference type="InterPro" id="IPR018253">
    <property type="entry name" value="DnaJ_domain_CS"/>
</dbReference>
<dbReference type="InterPro" id="IPR001623">
    <property type="entry name" value="DnaJ_domain"/>
</dbReference>
<dbReference type="Gene3D" id="2.60.260.20">
    <property type="entry name" value="Urease metallochaperone UreE, N-terminal domain"/>
    <property type="match status" value="1"/>
</dbReference>
<keyword evidence="1" id="KW-0963">Cytoplasm</keyword>
<accession>A0A381VUZ3</accession>
<evidence type="ECO:0000256" key="6">
    <source>
        <dbReference type="ARBA" id="ARBA00022833"/>
    </source>
</evidence>
<protein>
    <recommendedName>
        <fullName evidence="12">J domain-containing protein</fullName>
    </recommendedName>
</protein>
<dbReference type="Pfam" id="PF00684">
    <property type="entry name" value="DnaJ_CXXCXGXG"/>
    <property type="match status" value="1"/>
</dbReference>
<feature type="non-terminal residue" evidence="11">
    <location>
        <position position="203"/>
    </location>
</feature>
<proteinExistence type="predicted"/>
<dbReference type="GO" id="GO:0031072">
    <property type="term" value="F:heat shock protein binding"/>
    <property type="evidence" value="ECO:0007669"/>
    <property type="project" value="InterPro"/>
</dbReference>
<dbReference type="GO" id="GO:0005737">
    <property type="term" value="C:cytoplasm"/>
    <property type="evidence" value="ECO:0007669"/>
    <property type="project" value="TreeGrafter"/>
</dbReference>
<keyword evidence="3" id="KW-0479">Metal-binding</keyword>
<dbReference type="GO" id="GO:0008270">
    <property type="term" value="F:zinc ion binding"/>
    <property type="evidence" value="ECO:0007669"/>
    <property type="project" value="UniProtKB-KW"/>
</dbReference>
<keyword evidence="7" id="KW-0346">Stress response</keyword>
<dbReference type="Gene3D" id="1.10.287.110">
    <property type="entry name" value="DnaJ domain"/>
    <property type="match status" value="1"/>
</dbReference>
<dbReference type="PANTHER" id="PTHR43096:SF52">
    <property type="entry name" value="DNAJ HOMOLOG 1, MITOCHONDRIAL-RELATED"/>
    <property type="match status" value="1"/>
</dbReference>
<dbReference type="SMART" id="SM00271">
    <property type="entry name" value="DnaJ"/>
    <property type="match status" value="1"/>
</dbReference>
<reference evidence="11" key="1">
    <citation type="submission" date="2018-05" db="EMBL/GenBank/DDBJ databases">
        <authorList>
            <person name="Lanie J.A."/>
            <person name="Ng W.-L."/>
            <person name="Kazmierczak K.M."/>
            <person name="Andrzejewski T.M."/>
            <person name="Davidsen T.M."/>
            <person name="Wayne K.J."/>
            <person name="Tettelin H."/>
            <person name="Glass J.I."/>
            <person name="Rusch D."/>
            <person name="Podicherti R."/>
            <person name="Tsui H.-C.T."/>
            <person name="Winkler M.E."/>
        </authorList>
    </citation>
    <scope>NUCLEOTIDE SEQUENCE</scope>
</reference>
<dbReference type="FunFam" id="1.10.287.110:FF:000031">
    <property type="entry name" value="Molecular chaperone DnaJ"/>
    <property type="match status" value="1"/>
</dbReference>
<dbReference type="AlphaFoldDB" id="A0A381VUZ3"/>
<gene>
    <name evidence="11" type="ORF">METZ01_LOCUS96452</name>
</gene>
<dbReference type="InterPro" id="IPR036869">
    <property type="entry name" value="J_dom_sf"/>
</dbReference>
<dbReference type="SUPFAM" id="SSF57938">
    <property type="entry name" value="DnaJ/Hsp40 cysteine-rich domain"/>
    <property type="match status" value="1"/>
</dbReference>
<evidence type="ECO:0000256" key="8">
    <source>
        <dbReference type="ARBA" id="ARBA00023186"/>
    </source>
</evidence>
<evidence type="ECO:0000256" key="4">
    <source>
        <dbReference type="ARBA" id="ARBA00022737"/>
    </source>
</evidence>
<evidence type="ECO:0000313" key="11">
    <source>
        <dbReference type="EMBL" id="SVA43598.1"/>
    </source>
</evidence>
<dbReference type="Gene3D" id="2.10.230.10">
    <property type="entry name" value="Heat shock protein DnaJ, cysteine-rich domain"/>
    <property type="match status" value="1"/>
</dbReference>
<feature type="domain" description="J" evidence="9">
    <location>
        <begin position="5"/>
        <end position="69"/>
    </location>
</feature>
<keyword evidence="5" id="KW-0863">Zinc-finger</keyword>
<feature type="non-terminal residue" evidence="11">
    <location>
        <position position="1"/>
    </location>
</feature>
<dbReference type="CDD" id="cd10719">
    <property type="entry name" value="DnaJ_zf"/>
    <property type="match status" value="1"/>
</dbReference>
<dbReference type="CDD" id="cd06257">
    <property type="entry name" value="DnaJ"/>
    <property type="match status" value="1"/>
</dbReference>
<dbReference type="InterPro" id="IPR001305">
    <property type="entry name" value="HSP_DnaJ_Cys-rich_dom"/>
</dbReference>
<dbReference type="GO" id="GO:0042026">
    <property type="term" value="P:protein refolding"/>
    <property type="evidence" value="ECO:0007669"/>
    <property type="project" value="TreeGrafter"/>
</dbReference>
<dbReference type="PROSITE" id="PS51188">
    <property type="entry name" value="ZF_CR"/>
    <property type="match status" value="1"/>
</dbReference>
<keyword evidence="6" id="KW-0862">Zinc</keyword>
<dbReference type="EMBL" id="UINC01009737">
    <property type="protein sequence ID" value="SVA43598.1"/>
    <property type="molecule type" value="Genomic_DNA"/>
</dbReference>
<dbReference type="PRINTS" id="PR00625">
    <property type="entry name" value="JDOMAIN"/>
</dbReference>
<evidence type="ECO:0000256" key="5">
    <source>
        <dbReference type="ARBA" id="ARBA00022771"/>
    </source>
</evidence>
<name>A0A381VUZ3_9ZZZZ</name>
<keyword evidence="2" id="KW-0235">DNA replication</keyword>
<evidence type="ECO:0000256" key="2">
    <source>
        <dbReference type="ARBA" id="ARBA00022705"/>
    </source>
</evidence>
<dbReference type="PROSITE" id="PS50076">
    <property type="entry name" value="DNAJ_2"/>
    <property type="match status" value="1"/>
</dbReference>
<dbReference type="FunFam" id="2.10.230.10:FF:000002">
    <property type="entry name" value="Molecular chaperone DnaJ"/>
    <property type="match status" value="1"/>
</dbReference>
<organism evidence="11">
    <name type="scientific">marine metagenome</name>
    <dbReference type="NCBI Taxonomy" id="408172"/>
    <lineage>
        <taxon>unclassified sequences</taxon>
        <taxon>metagenomes</taxon>
        <taxon>ecological metagenomes</taxon>
    </lineage>
</organism>
<evidence type="ECO:0000256" key="7">
    <source>
        <dbReference type="ARBA" id="ARBA00023016"/>
    </source>
</evidence>
<dbReference type="PROSITE" id="PS00636">
    <property type="entry name" value="DNAJ_1"/>
    <property type="match status" value="1"/>
</dbReference>
<feature type="domain" description="CR-type" evidence="10">
    <location>
        <begin position="131"/>
        <end position="203"/>
    </location>
</feature>
<dbReference type="GO" id="GO:0006260">
    <property type="term" value="P:DNA replication"/>
    <property type="evidence" value="ECO:0007669"/>
    <property type="project" value="UniProtKB-KW"/>
</dbReference>
<evidence type="ECO:0000259" key="10">
    <source>
        <dbReference type="PROSITE" id="PS51188"/>
    </source>
</evidence>
<evidence type="ECO:0000256" key="3">
    <source>
        <dbReference type="ARBA" id="ARBA00022723"/>
    </source>
</evidence>
<sequence length="203" mass="22724">VAKRDYYEVLGVSKDAGEEEIKKAFRKKALEYHPDKNKSADAEEKFKEINEAYQILHDSEKRSRYDQFGHAGLGAQAGFTKDFEGFDVFGGFGDIFESFFGDFASQTRNGPRRGQDIQEHARISFNDAYLGVEHEITALRNEKCHLCKGSGSAVGTKPERCTECRGRGQVRRVQRSVFGQFAQVVHCPTCSGRGELIKSPCGN</sequence>
<keyword evidence="8" id="KW-0143">Chaperone</keyword>
<dbReference type="PANTHER" id="PTHR43096">
    <property type="entry name" value="DNAJ HOMOLOG 1, MITOCHONDRIAL-RELATED"/>
    <property type="match status" value="1"/>
</dbReference>
<dbReference type="Pfam" id="PF00226">
    <property type="entry name" value="DnaJ"/>
    <property type="match status" value="1"/>
</dbReference>
<dbReference type="InterPro" id="IPR036410">
    <property type="entry name" value="HSP_DnaJ_Cys-rich_dom_sf"/>
</dbReference>
<evidence type="ECO:0000256" key="1">
    <source>
        <dbReference type="ARBA" id="ARBA00022490"/>
    </source>
</evidence>
<dbReference type="SUPFAM" id="SSF46565">
    <property type="entry name" value="Chaperone J-domain"/>
    <property type="match status" value="1"/>
</dbReference>